<evidence type="ECO:0000256" key="1">
    <source>
        <dbReference type="SAM" id="Coils"/>
    </source>
</evidence>
<dbReference type="AlphaFoldDB" id="A0A182N4D0"/>
<feature type="compositionally biased region" description="Basic and acidic residues" evidence="2">
    <location>
        <begin position="86"/>
        <end position="104"/>
    </location>
</feature>
<dbReference type="PANTHER" id="PTHR21838">
    <property type="entry name" value="COILED-COIL DOMAIN-CONTAINING PROTEIN 137"/>
    <property type="match status" value="1"/>
</dbReference>
<feature type="compositionally biased region" description="Basic residues" evidence="2">
    <location>
        <begin position="68"/>
        <end position="77"/>
    </location>
</feature>
<feature type="region of interest" description="Disordered" evidence="2">
    <location>
        <begin position="60"/>
        <end position="104"/>
    </location>
</feature>
<feature type="compositionally biased region" description="Low complexity" evidence="2">
    <location>
        <begin position="233"/>
        <end position="246"/>
    </location>
</feature>
<protein>
    <submittedName>
        <fullName evidence="3">Uncharacterized protein</fullName>
    </submittedName>
</protein>
<evidence type="ECO:0000313" key="4">
    <source>
        <dbReference type="Proteomes" id="UP000075884"/>
    </source>
</evidence>
<feature type="region of interest" description="Disordered" evidence="2">
    <location>
        <begin position="1"/>
        <end position="42"/>
    </location>
</feature>
<reference evidence="4" key="1">
    <citation type="submission" date="2013-03" db="EMBL/GenBank/DDBJ databases">
        <title>The Genome Sequence of Anopheles dirus WRAIR2.</title>
        <authorList>
            <consortium name="The Broad Institute Genomics Platform"/>
            <person name="Neafsey D.E."/>
            <person name="Walton C."/>
            <person name="Walker B."/>
            <person name="Young S.K."/>
            <person name="Zeng Q."/>
            <person name="Gargeya S."/>
            <person name="Fitzgerald M."/>
            <person name="Haas B."/>
            <person name="Abouelleil A."/>
            <person name="Allen A.W."/>
            <person name="Alvarado L."/>
            <person name="Arachchi H.M."/>
            <person name="Berlin A.M."/>
            <person name="Chapman S.B."/>
            <person name="Gainer-Dewar J."/>
            <person name="Goldberg J."/>
            <person name="Griggs A."/>
            <person name="Gujja S."/>
            <person name="Hansen M."/>
            <person name="Howarth C."/>
            <person name="Imamovic A."/>
            <person name="Ireland A."/>
            <person name="Larimer J."/>
            <person name="McCowan C."/>
            <person name="Murphy C."/>
            <person name="Pearson M."/>
            <person name="Poon T.W."/>
            <person name="Priest M."/>
            <person name="Roberts A."/>
            <person name="Saif S."/>
            <person name="Shea T."/>
            <person name="Sisk P."/>
            <person name="Sykes S."/>
            <person name="Wortman J."/>
            <person name="Nusbaum C."/>
            <person name="Birren B."/>
        </authorList>
    </citation>
    <scope>NUCLEOTIDE SEQUENCE [LARGE SCALE GENOMIC DNA]</scope>
    <source>
        <strain evidence="4">WRAIR2</strain>
    </source>
</reference>
<proteinExistence type="predicted"/>
<dbReference type="PANTHER" id="PTHR21838:SF2">
    <property type="entry name" value="COILED-COIL DOMAIN-CONTAINING PROTEIN 137"/>
    <property type="match status" value="1"/>
</dbReference>
<keyword evidence="1" id="KW-0175">Coiled coil</keyword>
<dbReference type="STRING" id="7168.A0A182N4D0"/>
<evidence type="ECO:0000256" key="2">
    <source>
        <dbReference type="SAM" id="MobiDB-lite"/>
    </source>
</evidence>
<organism evidence="3 4">
    <name type="scientific">Anopheles dirus</name>
    <dbReference type="NCBI Taxonomy" id="7168"/>
    <lineage>
        <taxon>Eukaryota</taxon>
        <taxon>Metazoa</taxon>
        <taxon>Ecdysozoa</taxon>
        <taxon>Arthropoda</taxon>
        <taxon>Hexapoda</taxon>
        <taxon>Insecta</taxon>
        <taxon>Pterygota</taxon>
        <taxon>Neoptera</taxon>
        <taxon>Endopterygota</taxon>
        <taxon>Diptera</taxon>
        <taxon>Nematocera</taxon>
        <taxon>Culicoidea</taxon>
        <taxon>Culicidae</taxon>
        <taxon>Anophelinae</taxon>
        <taxon>Anopheles</taxon>
    </lineage>
</organism>
<dbReference type="Proteomes" id="UP000075884">
    <property type="component" value="Unassembled WGS sequence"/>
</dbReference>
<dbReference type="GO" id="GO:0005634">
    <property type="term" value="C:nucleus"/>
    <property type="evidence" value="ECO:0007669"/>
    <property type="project" value="TreeGrafter"/>
</dbReference>
<accession>A0A182N4D0</accession>
<reference evidence="3" key="2">
    <citation type="submission" date="2020-05" db="UniProtKB">
        <authorList>
            <consortium name="EnsemblMetazoa"/>
        </authorList>
    </citation>
    <scope>IDENTIFICATION</scope>
    <source>
        <strain evidence="3">WRAIR2</strain>
    </source>
</reference>
<sequence length="308" mass="35601">MGRFGPTHRKIPVPKRHGVRDPLKRLADQEIANKDKINNPPKEYDVQEVSNRFKRFMAMAAEASQPRQKQKRTKQRSKLQIGSTTLEKRPAESEEAFLDRASRLQHDRETEAEFGVKFGVEVQHNDKTGAIRVIKRKGIEVDEMLQKISDDKSGKTNKRRAKALETAKTRKAKLAEEKALKKQRALDYQREEEDLLLREYQYERVPFGEVVQEPPTLHTLPRRATREGVPRPGSKGLLLSSLLVKSNEAEEDEPTPKKATKKKKKAAEQKADLKGKRKKLPIATRMKIEREQQNVIEMYRQLKKQAKK</sequence>
<feature type="region of interest" description="Disordered" evidence="2">
    <location>
        <begin position="212"/>
        <end position="281"/>
    </location>
</feature>
<keyword evidence="4" id="KW-1185">Reference proteome</keyword>
<evidence type="ECO:0000313" key="3">
    <source>
        <dbReference type="EnsemblMetazoa" id="ADIR002495-PA"/>
    </source>
</evidence>
<feature type="coiled-coil region" evidence="1">
    <location>
        <begin position="164"/>
        <end position="191"/>
    </location>
</feature>
<feature type="compositionally biased region" description="Basic and acidic residues" evidence="2">
    <location>
        <begin position="19"/>
        <end position="42"/>
    </location>
</feature>
<feature type="compositionally biased region" description="Basic residues" evidence="2">
    <location>
        <begin position="1"/>
        <end position="18"/>
    </location>
</feature>
<dbReference type="InterPro" id="IPR026680">
    <property type="entry name" value="CCDC137"/>
</dbReference>
<dbReference type="EnsemblMetazoa" id="ADIR002495-RA">
    <property type="protein sequence ID" value="ADIR002495-PA"/>
    <property type="gene ID" value="ADIR002495"/>
</dbReference>
<name>A0A182N4D0_9DIPT</name>
<dbReference type="VEuPathDB" id="VectorBase:ADIR002495"/>